<dbReference type="InterPro" id="IPR045053">
    <property type="entry name" value="MAN-like"/>
</dbReference>
<dbReference type="AlphaFoldDB" id="A0AAW1Q1D6"/>
<evidence type="ECO:0000256" key="2">
    <source>
        <dbReference type="ARBA" id="ARBA00004613"/>
    </source>
</evidence>
<sequence length="832" mass="88704">MAPKGRAVSSSSAQVTVAAKRGMALGRKLWYTGLGAAMIVSGGGLLLEKLRAEPDMDPKTRQIWTAAYVFLVVLISRSLMSLVWRIGMPSDTPPTAPPTVAVPGVKVAAKKTGVSAAQGEIESETESEDTPVAPDGDFFATIAPDGNFAIGCKTIYPSIFNQWEVVESGAGAPQLSGATLPAGITGPQLLRAQLDAAVKAGFTVMRAWGVGVTRAFQLEMEPGVYNEAVFWGLDYALDEARQRKLKVILAFLDNWQGTGGIDEIVKWVDPSGALTHNDFWTNAQAQQIYMNHVKTVLSRVNTLNGRKYSEDPTIFAWDLLNEPRCQTCAPGTFTAWVNKMAPFVKSLDSNHLLTIGEEGFYGPSTPDLAAQANPAYWAVDEGQDFIADYSSPALDFIGFHSWVDNWQNVTESFQRQWIQQHVADAQKLNKPLLLEEFGKIINSTLGADMQQRDLFFAIVFDEVNKQIVAPNSPLKGVGFWQWYAAGQKAPATEGGPGGLYGIYSTDSTFQLIQKESDFLNSLGGKAIPGCTPAPAPPITAKGCASTYVNKKPQTGYEGVNCDIDINECVRGTAGCAANSTCINTAGGYQCKCWLGFTGNGQTSCTPTAALSQLDAAYTPDAQQGPLICDVKYPETAPGFLYDPTGSVSRDGSNRDFGRGSIGYVDTLTQCEIACETAPGCNSIVYSATARQCFLKGCPGEYSTNCPSVPPPGTPGGLGGALQPTPAPPAPAPPPCTSVPTLCPSVPDIYISYYNIERYSFNCTTAEANQIAFAPAPAPGYFIPVFPPGTEFNESSGSIVSPTTTTASPLAVSSTTRRASTLDQPAAGRRLRV</sequence>
<feature type="compositionally biased region" description="Polar residues" evidence="13">
    <location>
        <begin position="793"/>
        <end position="822"/>
    </location>
</feature>
<dbReference type="PROSITE" id="PS01187">
    <property type="entry name" value="EGF_CA"/>
    <property type="match status" value="1"/>
</dbReference>
<evidence type="ECO:0000256" key="1">
    <source>
        <dbReference type="ARBA" id="ARBA00001678"/>
    </source>
</evidence>
<evidence type="ECO:0000256" key="14">
    <source>
        <dbReference type="SAM" id="Phobius"/>
    </source>
</evidence>
<keyword evidence="14" id="KW-0812">Transmembrane</keyword>
<accession>A0AAW1Q1D6</accession>
<evidence type="ECO:0000256" key="13">
    <source>
        <dbReference type="SAM" id="MobiDB-lite"/>
    </source>
</evidence>
<comment type="subcellular location">
    <subcellularLocation>
        <location evidence="2">Secreted</location>
    </subcellularLocation>
</comment>
<reference evidence="16 17" key="1">
    <citation type="journal article" date="2024" name="Nat. Commun.">
        <title>Phylogenomics reveals the evolutionary origins of lichenization in chlorophyte algae.</title>
        <authorList>
            <person name="Puginier C."/>
            <person name="Libourel C."/>
            <person name="Otte J."/>
            <person name="Skaloud P."/>
            <person name="Haon M."/>
            <person name="Grisel S."/>
            <person name="Petersen M."/>
            <person name="Berrin J.G."/>
            <person name="Delaux P.M."/>
            <person name="Dal Grande F."/>
            <person name="Keller J."/>
        </authorList>
    </citation>
    <scope>NUCLEOTIDE SEQUENCE [LARGE SCALE GENOMIC DNA]</scope>
    <source>
        <strain evidence="16 17">SAG 2043</strain>
    </source>
</reference>
<evidence type="ECO:0000256" key="10">
    <source>
        <dbReference type="ARBA" id="ARBA00023157"/>
    </source>
</evidence>
<dbReference type="InterPro" id="IPR000742">
    <property type="entry name" value="EGF"/>
</dbReference>
<dbReference type="SUPFAM" id="SSF57196">
    <property type="entry name" value="EGF/Laminin"/>
    <property type="match status" value="1"/>
</dbReference>
<evidence type="ECO:0000313" key="16">
    <source>
        <dbReference type="EMBL" id="KAK9815739.1"/>
    </source>
</evidence>
<keyword evidence="8" id="KW-0677">Repeat</keyword>
<dbReference type="PROSITE" id="PS01186">
    <property type="entry name" value="EGF_2"/>
    <property type="match status" value="1"/>
</dbReference>
<dbReference type="InterPro" id="IPR017853">
    <property type="entry name" value="GH"/>
</dbReference>
<keyword evidence="6 12" id="KW-0245">EGF-like domain</keyword>
<dbReference type="Gene3D" id="3.50.4.10">
    <property type="entry name" value="Hepatocyte Growth Factor"/>
    <property type="match status" value="1"/>
</dbReference>
<comment type="catalytic activity">
    <reaction evidence="1">
        <text>Random hydrolysis of (1-&gt;4)-beta-D-mannosidic linkages in mannans, galactomannans and glucomannans.</text>
        <dbReference type="EC" id="3.2.1.78"/>
    </reaction>
</comment>
<dbReference type="EMBL" id="JALJOR010000006">
    <property type="protein sequence ID" value="KAK9815739.1"/>
    <property type="molecule type" value="Genomic_DNA"/>
</dbReference>
<comment type="caution">
    <text evidence="12">Lacks conserved residue(s) required for the propagation of feature annotation.</text>
</comment>
<dbReference type="Gene3D" id="2.10.25.10">
    <property type="entry name" value="Laminin"/>
    <property type="match status" value="1"/>
</dbReference>
<evidence type="ECO:0000313" key="17">
    <source>
        <dbReference type="Proteomes" id="UP001489004"/>
    </source>
</evidence>
<proteinExistence type="inferred from homology"/>
<dbReference type="EC" id="3.2.1.78" evidence="4"/>
<keyword evidence="7" id="KW-0732">Signal</keyword>
<dbReference type="PANTHER" id="PTHR31451:SF39">
    <property type="entry name" value="MANNAN ENDO-1,4-BETA-MANNOSIDASE 1"/>
    <property type="match status" value="1"/>
</dbReference>
<dbReference type="GO" id="GO:0005576">
    <property type="term" value="C:extracellular region"/>
    <property type="evidence" value="ECO:0007669"/>
    <property type="project" value="UniProtKB-SubCell"/>
</dbReference>
<dbReference type="GO" id="GO:0016985">
    <property type="term" value="F:mannan endo-1,4-beta-mannosidase activity"/>
    <property type="evidence" value="ECO:0007669"/>
    <property type="project" value="UniProtKB-EC"/>
</dbReference>
<evidence type="ECO:0000259" key="15">
    <source>
        <dbReference type="PROSITE" id="PS50026"/>
    </source>
</evidence>
<dbReference type="Pfam" id="PF07645">
    <property type="entry name" value="EGF_CA"/>
    <property type="match status" value="1"/>
</dbReference>
<dbReference type="Proteomes" id="UP001489004">
    <property type="component" value="Unassembled WGS sequence"/>
</dbReference>
<evidence type="ECO:0000256" key="8">
    <source>
        <dbReference type="ARBA" id="ARBA00022737"/>
    </source>
</evidence>
<feature type="transmembrane region" description="Helical" evidence="14">
    <location>
        <begin position="68"/>
        <end position="87"/>
    </location>
</feature>
<dbReference type="Gene3D" id="3.20.20.80">
    <property type="entry name" value="Glycosidases"/>
    <property type="match status" value="1"/>
</dbReference>
<dbReference type="PROSITE" id="PS50026">
    <property type="entry name" value="EGF_3"/>
    <property type="match status" value="1"/>
</dbReference>
<evidence type="ECO:0000256" key="4">
    <source>
        <dbReference type="ARBA" id="ARBA00012706"/>
    </source>
</evidence>
<dbReference type="Pfam" id="PF26410">
    <property type="entry name" value="GH5_mannosidase"/>
    <property type="match status" value="1"/>
</dbReference>
<dbReference type="SMART" id="SM00179">
    <property type="entry name" value="EGF_CA"/>
    <property type="match status" value="1"/>
</dbReference>
<dbReference type="FunFam" id="2.10.25.10:FF:000038">
    <property type="entry name" value="Fibrillin 2"/>
    <property type="match status" value="1"/>
</dbReference>
<organism evidence="16 17">
    <name type="scientific">[Myrmecia] bisecta</name>
    <dbReference type="NCBI Taxonomy" id="41462"/>
    <lineage>
        <taxon>Eukaryota</taxon>
        <taxon>Viridiplantae</taxon>
        <taxon>Chlorophyta</taxon>
        <taxon>core chlorophytes</taxon>
        <taxon>Trebouxiophyceae</taxon>
        <taxon>Trebouxiales</taxon>
        <taxon>Trebouxiaceae</taxon>
        <taxon>Myrmecia</taxon>
    </lineage>
</organism>
<dbReference type="GO" id="GO:0000272">
    <property type="term" value="P:polysaccharide catabolic process"/>
    <property type="evidence" value="ECO:0007669"/>
    <property type="project" value="InterPro"/>
</dbReference>
<evidence type="ECO:0000256" key="6">
    <source>
        <dbReference type="ARBA" id="ARBA00022536"/>
    </source>
</evidence>
<evidence type="ECO:0000256" key="12">
    <source>
        <dbReference type="PROSITE-ProRule" id="PRU00076"/>
    </source>
</evidence>
<keyword evidence="14" id="KW-0472">Membrane</keyword>
<dbReference type="InterPro" id="IPR049883">
    <property type="entry name" value="NOTCH1_EGF-like"/>
</dbReference>
<feature type="domain" description="EGF-like" evidence="15">
    <location>
        <begin position="564"/>
        <end position="605"/>
    </location>
</feature>
<keyword evidence="9" id="KW-0378">Hydrolase</keyword>
<gene>
    <name evidence="16" type="ORF">WJX72_008765</name>
</gene>
<name>A0AAW1Q1D6_9CHLO</name>
<dbReference type="InterPro" id="IPR001547">
    <property type="entry name" value="Glyco_hydro_5"/>
</dbReference>
<protein>
    <recommendedName>
        <fullName evidence="4">mannan endo-1,4-beta-mannosidase</fullName>
        <ecNumber evidence="4">3.2.1.78</ecNumber>
    </recommendedName>
</protein>
<keyword evidence="11" id="KW-0326">Glycosidase</keyword>
<dbReference type="InterPro" id="IPR000152">
    <property type="entry name" value="EGF-type_Asp/Asn_hydroxyl_site"/>
</dbReference>
<evidence type="ECO:0000256" key="7">
    <source>
        <dbReference type="ARBA" id="ARBA00022729"/>
    </source>
</evidence>
<comment type="similarity">
    <text evidence="3">Belongs to the glycosyl hydrolase 5 (cellulase A) family.</text>
</comment>
<dbReference type="SUPFAM" id="SSF51445">
    <property type="entry name" value="(Trans)glycosidases"/>
    <property type="match status" value="1"/>
</dbReference>
<dbReference type="GO" id="GO:0005509">
    <property type="term" value="F:calcium ion binding"/>
    <property type="evidence" value="ECO:0007669"/>
    <property type="project" value="InterPro"/>
</dbReference>
<feature type="region of interest" description="Disordered" evidence="13">
    <location>
        <begin position="708"/>
        <end position="732"/>
    </location>
</feature>
<evidence type="ECO:0000256" key="5">
    <source>
        <dbReference type="ARBA" id="ARBA00022525"/>
    </source>
</evidence>
<keyword evidence="5" id="KW-0964">Secreted</keyword>
<keyword evidence="17" id="KW-1185">Reference proteome</keyword>
<keyword evidence="10" id="KW-1015">Disulfide bond</keyword>
<dbReference type="PANTHER" id="PTHR31451">
    <property type="match status" value="1"/>
</dbReference>
<evidence type="ECO:0000256" key="3">
    <source>
        <dbReference type="ARBA" id="ARBA00005641"/>
    </source>
</evidence>
<feature type="transmembrane region" description="Helical" evidence="14">
    <location>
        <begin position="29"/>
        <end position="47"/>
    </location>
</feature>
<dbReference type="PROSITE" id="PS00010">
    <property type="entry name" value="ASX_HYDROXYL"/>
    <property type="match status" value="1"/>
</dbReference>
<keyword evidence="14" id="KW-1133">Transmembrane helix</keyword>
<feature type="region of interest" description="Disordered" evidence="13">
    <location>
        <begin position="793"/>
        <end position="832"/>
    </location>
</feature>
<dbReference type="InterPro" id="IPR018097">
    <property type="entry name" value="EGF_Ca-bd_CS"/>
</dbReference>
<evidence type="ECO:0000256" key="11">
    <source>
        <dbReference type="ARBA" id="ARBA00023295"/>
    </source>
</evidence>
<dbReference type="CDD" id="cd00054">
    <property type="entry name" value="EGF_CA"/>
    <property type="match status" value="1"/>
</dbReference>
<evidence type="ECO:0000256" key="9">
    <source>
        <dbReference type="ARBA" id="ARBA00022801"/>
    </source>
</evidence>
<dbReference type="InterPro" id="IPR001881">
    <property type="entry name" value="EGF-like_Ca-bd_dom"/>
</dbReference>
<comment type="caution">
    <text evidence="16">The sequence shown here is derived from an EMBL/GenBank/DDBJ whole genome shotgun (WGS) entry which is preliminary data.</text>
</comment>